<feature type="chain" id="PRO_5001483879" description="Lysozyme" evidence="4">
    <location>
        <begin position="20"/>
        <end position="172"/>
    </location>
</feature>
<dbReference type="EMBL" id="JGDS01000067">
    <property type="protein sequence ID" value="EXZ71477.1"/>
    <property type="molecule type" value="Genomic_DNA"/>
</dbReference>
<comment type="similarity">
    <text evidence="3">Belongs to the glycosyl hydrolase 24 family.</text>
</comment>
<comment type="caution">
    <text evidence="5">The sequence shown here is derived from an EMBL/GenBank/DDBJ whole genome shotgun (WGS) entry which is preliminary data.</text>
</comment>
<dbReference type="InterPro" id="IPR002196">
    <property type="entry name" value="Glyco_hydro_24"/>
</dbReference>
<dbReference type="Proteomes" id="UP000020938">
    <property type="component" value="Unassembled WGS sequence"/>
</dbReference>
<organism evidence="5 6">
    <name type="scientific">Bacteroides fragilis str. 3976T8</name>
    <dbReference type="NCBI Taxonomy" id="1339314"/>
    <lineage>
        <taxon>Bacteria</taxon>
        <taxon>Pseudomonadati</taxon>
        <taxon>Bacteroidota</taxon>
        <taxon>Bacteroidia</taxon>
        <taxon>Bacteroidales</taxon>
        <taxon>Bacteroidaceae</taxon>
        <taxon>Bacteroides</taxon>
    </lineage>
</organism>
<dbReference type="SUPFAM" id="SSF53955">
    <property type="entry name" value="Lysozyme-like"/>
    <property type="match status" value="1"/>
</dbReference>
<proteinExistence type="inferred from homology"/>
<reference evidence="5 6" key="1">
    <citation type="submission" date="2014-02" db="EMBL/GenBank/DDBJ databases">
        <authorList>
            <person name="Sears C."/>
            <person name="Carroll K."/>
            <person name="Sack B.R."/>
            <person name="Qadri F."/>
            <person name="Myers L.L."/>
            <person name="Chung G.-T."/>
            <person name="Escheverria P."/>
            <person name="Fraser C.M."/>
            <person name="Sadzewicz L."/>
            <person name="Shefchek K.A."/>
            <person name="Tallon L."/>
            <person name="Das S.P."/>
            <person name="Daugherty S."/>
            <person name="Mongodin E.F."/>
        </authorList>
    </citation>
    <scope>NUCLEOTIDE SEQUENCE [LARGE SCALE GENOMIC DNA]</scope>
    <source>
        <strain evidence="5 6">3976T8</strain>
    </source>
</reference>
<evidence type="ECO:0000256" key="2">
    <source>
        <dbReference type="ARBA" id="ARBA00022638"/>
    </source>
</evidence>
<gene>
    <name evidence="5" type="ORF">M123_4195</name>
</gene>
<keyword evidence="1 3" id="KW-0929">Antimicrobial</keyword>
<keyword evidence="3" id="KW-0326">Glycosidase</keyword>
<dbReference type="Gene3D" id="1.10.530.40">
    <property type="match status" value="1"/>
</dbReference>
<dbReference type="GO" id="GO:0031640">
    <property type="term" value="P:killing of cells of another organism"/>
    <property type="evidence" value="ECO:0007669"/>
    <property type="project" value="UniProtKB-KW"/>
</dbReference>
<dbReference type="PATRIC" id="fig|1339314.3.peg.4333"/>
<dbReference type="GO" id="GO:0042742">
    <property type="term" value="P:defense response to bacterium"/>
    <property type="evidence" value="ECO:0007669"/>
    <property type="project" value="UniProtKB-KW"/>
</dbReference>
<keyword evidence="2 3" id="KW-0081">Bacteriolytic enzyme</keyword>
<dbReference type="Pfam" id="PF00959">
    <property type="entry name" value="Phage_lysozyme"/>
    <property type="match status" value="1"/>
</dbReference>
<dbReference type="AlphaFoldDB" id="A0A016BRP9"/>
<evidence type="ECO:0000313" key="6">
    <source>
        <dbReference type="Proteomes" id="UP000020938"/>
    </source>
</evidence>
<dbReference type="InterPro" id="IPR023347">
    <property type="entry name" value="Lysozyme_dom_sf"/>
</dbReference>
<keyword evidence="3" id="KW-0378">Hydrolase</keyword>
<dbReference type="GO" id="GO:0016998">
    <property type="term" value="P:cell wall macromolecule catabolic process"/>
    <property type="evidence" value="ECO:0007669"/>
    <property type="project" value="InterPro"/>
</dbReference>
<protein>
    <recommendedName>
        <fullName evidence="3">Lysozyme</fullName>
        <ecNumber evidence="3">3.2.1.17</ecNumber>
    </recommendedName>
</protein>
<dbReference type="InterPro" id="IPR023346">
    <property type="entry name" value="Lysozyme-like_dom_sf"/>
</dbReference>
<keyword evidence="4" id="KW-0732">Signal</keyword>
<dbReference type="GO" id="GO:0009253">
    <property type="term" value="P:peptidoglycan catabolic process"/>
    <property type="evidence" value="ECO:0007669"/>
    <property type="project" value="InterPro"/>
</dbReference>
<feature type="signal peptide" evidence="4">
    <location>
        <begin position="1"/>
        <end position="19"/>
    </location>
</feature>
<sequence>MRMIIAAICLILTCNSLVAHPRGGGGSPPSAMEIPDSLFEQAVACIKRFEGWHGNHLPYVGWGHRLLPGETFRPDMSKAQADSLLRADLRKLCRMCSRFGKDALLVATLSYNVGYYRLVGYGKIPKSRLIQKLETGDRNIYNEYVSFRCYKGKVIPSIERRRKVEYMLLYIL</sequence>
<evidence type="ECO:0000256" key="1">
    <source>
        <dbReference type="ARBA" id="ARBA00022529"/>
    </source>
</evidence>
<evidence type="ECO:0000256" key="3">
    <source>
        <dbReference type="RuleBase" id="RU003788"/>
    </source>
</evidence>
<accession>A0A016BRP9</accession>
<evidence type="ECO:0000256" key="4">
    <source>
        <dbReference type="SAM" id="SignalP"/>
    </source>
</evidence>
<name>A0A016BRP9_BACFG</name>
<comment type="catalytic activity">
    <reaction evidence="3">
        <text>Hydrolysis of (1-&gt;4)-beta-linkages between N-acetylmuramic acid and N-acetyl-D-glucosamine residues in a peptidoglycan and between N-acetyl-D-glucosamine residues in chitodextrins.</text>
        <dbReference type="EC" id="3.2.1.17"/>
    </reaction>
</comment>
<dbReference type="EC" id="3.2.1.17" evidence="3"/>
<evidence type="ECO:0000313" key="5">
    <source>
        <dbReference type="EMBL" id="EXZ71477.1"/>
    </source>
</evidence>
<dbReference type="GO" id="GO:0003796">
    <property type="term" value="F:lysozyme activity"/>
    <property type="evidence" value="ECO:0007669"/>
    <property type="project" value="UniProtKB-EC"/>
</dbReference>